<feature type="domain" description="CBS" evidence="3">
    <location>
        <begin position="84"/>
        <end position="139"/>
    </location>
</feature>
<dbReference type="Gene3D" id="3.10.580.10">
    <property type="entry name" value="CBS-domain"/>
    <property type="match status" value="1"/>
</dbReference>
<reference evidence="4 5" key="1">
    <citation type="submission" date="2021-01" db="EMBL/GenBank/DDBJ databases">
        <title>Whole genome shotgun sequence of Actinoplanes lobatus NBRC 12513.</title>
        <authorList>
            <person name="Komaki H."/>
            <person name="Tamura T."/>
        </authorList>
    </citation>
    <scope>NUCLEOTIDE SEQUENCE [LARGE SCALE GENOMIC DNA]</scope>
    <source>
        <strain evidence="4 5">NBRC 12513</strain>
    </source>
</reference>
<evidence type="ECO:0000256" key="1">
    <source>
        <dbReference type="ARBA" id="ARBA00022737"/>
    </source>
</evidence>
<dbReference type="Pfam" id="PF00571">
    <property type="entry name" value="CBS"/>
    <property type="match status" value="2"/>
</dbReference>
<gene>
    <name evidence="4" type="ORF">Alo02nite_45020</name>
</gene>
<accession>A0ABQ4AKR9</accession>
<keyword evidence="5" id="KW-1185">Reference proteome</keyword>
<evidence type="ECO:0000259" key="3">
    <source>
        <dbReference type="PROSITE" id="PS51371"/>
    </source>
</evidence>
<keyword evidence="2" id="KW-0129">CBS domain</keyword>
<dbReference type="PANTHER" id="PTHR48108:SF34">
    <property type="entry name" value="CBS DOMAIN-CONTAINING PROTEIN YHCV"/>
    <property type="match status" value="1"/>
</dbReference>
<evidence type="ECO:0000313" key="5">
    <source>
        <dbReference type="Proteomes" id="UP000631312"/>
    </source>
</evidence>
<organism evidence="4 5">
    <name type="scientific">Actinoplanes lobatus</name>
    <dbReference type="NCBI Taxonomy" id="113568"/>
    <lineage>
        <taxon>Bacteria</taxon>
        <taxon>Bacillati</taxon>
        <taxon>Actinomycetota</taxon>
        <taxon>Actinomycetes</taxon>
        <taxon>Micromonosporales</taxon>
        <taxon>Micromonosporaceae</taxon>
        <taxon>Actinoplanes</taxon>
    </lineage>
</organism>
<feature type="domain" description="CBS" evidence="3">
    <location>
        <begin position="19"/>
        <end position="75"/>
    </location>
</feature>
<proteinExistence type="predicted"/>
<sequence>MRYRQRKGGGMVRLVADAMTREVVYLPEDTPLDEAAQAMRDRGIGDVVVTSGPTMTGIVTDRDIVIRAIAENLPPATTTLGAIATRELLMVEQNASVEEAVQAMRERGVRRLLVCDADRNLVGILSLSDIALLPTSAAA</sequence>
<dbReference type="SUPFAM" id="SSF54631">
    <property type="entry name" value="CBS-domain pair"/>
    <property type="match status" value="1"/>
</dbReference>
<evidence type="ECO:0000256" key="2">
    <source>
        <dbReference type="PROSITE-ProRule" id="PRU00703"/>
    </source>
</evidence>
<name>A0ABQ4AKR9_9ACTN</name>
<dbReference type="SMART" id="SM00116">
    <property type="entry name" value="CBS"/>
    <property type="match status" value="2"/>
</dbReference>
<dbReference type="Proteomes" id="UP000631312">
    <property type="component" value="Unassembled WGS sequence"/>
</dbReference>
<dbReference type="InterPro" id="IPR051462">
    <property type="entry name" value="CBS_domain-containing"/>
</dbReference>
<dbReference type="CDD" id="cd04622">
    <property type="entry name" value="CBS_pair_HRP1_like"/>
    <property type="match status" value="1"/>
</dbReference>
<keyword evidence="1" id="KW-0677">Repeat</keyword>
<dbReference type="PANTHER" id="PTHR48108">
    <property type="entry name" value="CBS DOMAIN-CONTAINING PROTEIN CBSX2, CHLOROPLASTIC"/>
    <property type="match status" value="1"/>
</dbReference>
<dbReference type="InterPro" id="IPR000644">
    <property type="entry name" value="CBS_dom"/>
</dbReference>
<comment type="caution">
    <text evidence="4">The sequence shown here is derived from an EMBL/GenBank/DDBJ whole genome shotgun (WGS) entry which is preliminary data.</text>
</comment>
<dbReference type="EMBL" id="BOMP01000071">
    <property type="protein sequence ID" value="GIE41604.1"/>
    <property type="molecule type" value="Genomic_DNA"/>
</dbReference>
<protein>
    <submittedName>
        <fullName evidence="4">Oxidoreductase</fullName>
    </submittedName>
</protein>
<dbReference type="PROSITE" id="PS51371">
    <property type="entry name" value="CBS"/>
    <property type="match status" value="2"/>
</dbReference>
<dbReference type="InterPro" id="IPR046342">
    <property type="entry name" value="CBS_dom_sf"/>
</dbReference>
<evidence type="ECO:0000313" key="4">
    <source>
        <dbReference type="EMBL" id="GIE41604.1"/>
    </source>
</evidence>